<dbReference type="InterPro" id="IPR046233">
    <property type="entry name" value="DUF6266"/>
</dbReference>
<dbReference type="AlphaFoldDB" id="A0A4R0NIQ3"/>
<organism evidence="1 2">
    <name type="scientific">Pedobacter psychroterrae</name>
    <dbReference type="NCBI Taxonomy" id="2530453"/>
    <lineage>
        <taxon>Bacteria</taxon>
        <taxon>Pseudomonadati</taxon>
        <taxon>Bacteroidota</taxon>
        <taxon>Sphingobacteriia</taxon>
        <taxon>Sphingobacteriales</taxon>
        <taxon>Sphingobacteriaceae</taxon>
        <taxon>Pedobacter</taxon>
    </lineage>
</organism>
<sequence length="78" mass="8919">MISLRLPLTRLTVLVYNPVKDDFVRARNIAARSLETYTMHLPAEYSGDIVHIYVAFNSATDQLLVSKSRYQLGFKCNI</sequence>
<dbReference type="Proteomes" id="UP000293347">
    <property type="component" value="Unassembled WGS sequence"/>
</dbReference>
<keyword evidence="2" id="KW-1185">Reference proteome</keyword>
<accession>A0A4R0NIQ3</accession>
<dbReference type="RefSeq" id="WP_131596881.1">
    <property type="nucleotide sequence ID" value="NZ_SJSL01000003.1"/>
</dbReference>
<evidence type="ECO:0000313" key="2">
    <source>
        <dbReference type="Proteomes" id="UP000293347"/>
    </source>
</evidence>
<dbReference type="OrthoDB" id="665435at2"/>
<comment type="caution">
    <text evidence="1">The sequence shown here is derived from an EMBL/GenBank/DDBJ whole genome shotgun (WGS) entry which is preliminary data.</text>
</comment>
<protein>
    <submittedName>
        <fullName evidence="1">Uncharacterized protein</fullName>
    </submittedName>
</protein>
<evidence type="ECO:0000313" key="1">
    <source>
        <dbReference type="EMBL" id="TCD00532.1"/>
    </source>
</evidence>
<dbReference type="EMBL" id="SJSL01000003">
    <property type="protein sequence ID" value="TCD00532.1"/>
    <property type="molecule type" value="Genomic_DNA"/>
</dbReference>
<dbReference type="Pfam" id="PF19781">
    <property type="entry name" value="DUF6266"/>
    <property type="match status" value="1"/>
</dbReference>
<name>A0A4R0NIQ3_9SPHI</name>
<gene>
    <name evidence="1" type="ORF">EZ437_15040</name>
</gene>
<reference evidence="1 2" key="1">
    <citation type="submission" date="2019-02" db="EMBL/GenBank/DDBJ databases">
        <title>Pedobacter sp. RP-1-14 sp. nov., isolated from Arctic soil.</title>
        <authorList>
            <person name="Dahal R.H."/>
        </authorList>
    </citation>
    <scope>NUCLEOTIDE SEQUENCE [LARGE SCALE GENOMIC DNA]</scope>
    <source>
        <strain evidence="1 2">RP-1-14</strain>
    </source>
</reference>
<proteinExistence type="predicted"/>